<dbReference type="InterPro" id="IPR002477">
    <property type="entry name" value="Peptidoglycan-bd-like"/>
</dbReference>
<dbReference type="Pfam" id="PF01476">
    <property type="entry name" value="LysM"/>
    <property type="match status" value="1"/>
</dbReference>
<proteinExistence type="predicted"/>
<dbReference type="InterPro" id="IPR016047">
    <property type="entry name" value="M23ase_b-sheet_dom"/>
</dbReference>
<evidence type="ECO:0000256" key="1">
    <source>
        <dbReference type="SAM" id="SignalP"/>
    </source>
</evidence>
<accession>A0A6J4H3Z0</accession>
<dbReference type="SMART" id="SM00257">
    <property type="entry name" value="LysM"/>
    <property type="match status" value="1"/>
</dbReference>
<keyword evidence="1" id="KW-0732">Signal</keyword>
<dbReference type="GO" id="GO:0004222">
    <property type="term" value="F:metalloendopeptidase activity"/>
    <property type="evidence" value="ECO:0007669"/>
    <property type="project" value="TreeGrafter"/>
</dbReference>
<dbReference type="InterPro" id="IPR050570">
    <property type="entry name" value="Cell_wall_metabolism_enzyme"/>
</dbReference>
<protein>
    <recommendedName>
        <fullName evidence="2">LysM domain-containing protein</fullName>
    </recommendedName>
</protein>
<dbReference type="CDD" id="cd12797">
    <property type="entry name" value="M23_peptidase"/>
    <property type="match status" value="1"/>
</dbReference>
<feature type="signal peptide" evidence="1">
    <location>
        <begin position="1"/>
        <end position="24"/>
    </location>
</feature>
<dbReference type="Gene3D" id="2.70.70.10">
    <property type="entry name" value="Glucose Permease (Domain IIA)"/>
    <property type="match status" value="1"/>
</dbReference>
<dbReference type="InterPro" id="IPR036779">
    <property type="entry name" value="LysM_dom_sf"/>
</dbReference>
<dbReference type="Gene3D" id="1.10.101.10">
    <property type="entry name" value="PGBD-like superfamily/PGBD"/>
    <property type="match status" value="2"/>
</dbReference>
<dbReference type="InterPro" id="IPR011055">
    <property type="entry name" value="Dup_hybrid_motif"/>
</dbReference>
<feature type="chain" id="PRO_5026923628" description="LysM domain-containing protein" evidence="1">
    <location>
        <begin position="25"/>
        <end position="386"/>
    </location>
</feature>
<dbReference type="InterPro" id="IPR036365">
    <property type="entry name" value="PGBD-like_sf"/>
</dbReference>
<dbReference type="EMBL" id="CADCSZ010000008">
    <property type="protein sequence ID" value="CAA9210768.1"/>
    <property type="molecule type" value="Genomic_DNA"/>
</dbReference>
<sequence>MRRRTRWMAGVASATLLIPNVSQPADPAAAGAAPPLHAVPLTGSTLSLGDQGQEVKLVQRRLRVAVDGRFGPRTRRAVQALQRAAGLAPDGVVGPLTWAALGQAGGTGSGAAWGRTLPPGTSGRPDLSLGASGPAVAEAQRLLTTRGFRTTADGRFGPSTHASVVAFQRRRNLTADGVVGPLTWTALGTAANALALQLVSTSSPLWRIVGSRSYVVQRTDTWSSIAAAKGTTAAALAVANRLSFARPPPIGSRIQVPGAWRCPLIEGNFMNDYGFPRPAGRVHQGNDLFAARGTPIRAPVSGRAEQFPNPIGGNAVQLHGDDGNRYYFAHLDRYAGAGRVSAGSVIGYVGNSGNAITTPPHLHFEVHPGGGSAINPFPTITLACRR</sequence>
<dbReference type="Pfam" id="PF01471">
    <property type="entry name" value="PG_binding_1"/>
    <property type="match status" value="2"/>
</dbReference>
<dbReference type="SUPFAM" id="SSF47090">
    <property type="entry name" value="PGBD-like"/>
    <property type="match status" value="2"/>
</dbReference>
<organism evidence="3">
    <name type="scientific">uncultured Acidimicrobiales bacterium</name>
    <dbReference type="NCBI Taxonomy" id="310071"/>
    <lineage>
        <taxon>Bacteria</taxon>
        <taxon>Bacillati</taxon>
        <taxon>Actinomycetota</taxon>
        <taxon>Acidimicrobiia</taxon>
        <taxon>Acidimicrobiales</taxon>
        <taxon>environmental samples</taxon>
    </lineage>
</organism>
<evidence type="ECO:0000259" key="2">
    <source>
        <dbReference type="PROSITE" id="PS51782"/>
    </source>
</evidence>
<evidence type="ECO:0000313" key="3">
    <source>
        <dbReference type="EMBL" id="CAA9210768.1"/>
    </source>
</evidence>
<gene>
    <name evidence="3" type="ORF">AVDCRST_MAG76-102</name>
</gene>
<dbReference type="PROSITE" id="PS51782">
    <property type="entry name" value="LYSM"/>
    <property type="match status" value="1"/>
</dbReference>
<dbReference type="InterPro" id="IPR018392">
    <property type="entry name" value="LysM"/>
</dbReference>
<dbReference type="AlphaFoldDB" id="A0A6J4H3Z0"/>
<feature type="domain" description="LysM" evidence="2">
    <location>
        <begin position="212"/>
        <end position="256"/>
    </location>
</feature>
<dbReference type="PANTHER" id="PTHR21666">
    <property type="entry name" value="PEPTIDASE-RELATED"/>
    <property type="match status" value="1"/>
</dbReference>
<name>A0A6J4H3Z0_9ACTN</name>
<dbReference type="SUPFAM" id="SSF51261">
    <property type="entry name" value="Duplicated hybrid motif"/>
    <property type="match status" value="1"/>
</dbReference>
<dbReference type="InterPro" id="IPR036366">
    <property type="entry name" value="PGBDSf"/>
</dbReference>
<dbReference type="PANTHER" id="PTHR21666:SF268">
    <property type="entry name" value="PEPTIDASE M23 DOMAIN-CONTAINING PROTEIN"/>
    <property type="match status" value="1"/>
</dbReference>
<dbReference type="Gene3D" id="3.10.350.10">
    <property type="entry name" value="LysM domain"/>
    <property type="match status" value="1"/>
</dbReference>
<dbReference type="Pfam" id="PF01551">
    <property type="entry name" value="Peptidase_M23"/>
    <property type="match status" value="1"/>
</dbReference>
<reference evidence="3" key="1">
    <citation type="submission" date="2020-02" db="EMBL/GenBank/DDBJ databases">
        <authorList>
            <person name="Meier V. D."/>
        </authorList>
    </citation>
    <scope>NUCLEOTIDE SEQUENCE</scope>
    <source>
        <strain evidence="3">AVDCRST_MAG76</strain>
    </source>
</reference>